<organism evidence="2 3">
    <name type="scientific">Microcella humidisoli</name>
    <dbReference type="NCBI Taxonomy" id="2963406"/>
    <lineage>
        <taxon>Bacteria</taxon>
        <taxon>Bacillati</taxon>
        <taxon>Actinomycetota</taxon>
        <taxon>Actinomycetes</taxon>
        <taxon>Micrococcales</taxon>
        <taxon>Microbacteriaceae</taxon>
        <taxon>Microcella</taxon>
    </lineage>
</organism>
<evidence type="ECO:0000313" key="2">
    <source>
        <dbReference type="EMBL" id="UTT62019.1"/>
    </source>
</evidence>
<evidence type="ECO:0000256" key="1">
    <source>
        <dbReference type="SAM" id="Phobius"/>
    </source>
</evidence>
<keyword evidence="1" id="KW-1133">Transmembrane helix</keyword>
<feature type="transmembrane region" description="Helical" evidence="1">
    <location>
        <begin position="329"/>
        <end position="350"/>
    </location>
</feature>
<reference evidence="2" key="1">
    <citation type="submission" date="2022-07" db="EMBL/GenBank/DDBJ databases">
        <title>Taxonomic analysis of Microcella humidisoli nov. sp., isolated from riverside soil.</title>
        <authorList>
            <person name="Molina K.M."/>
            <person name="Kim S.B."/>
        </authorList>
    </citation>
    <scope>NUCLEOTIDE SEQUENCE</scope>
    <source>
        <strain evidence="2">MMS21-STM10</strain>
    </source>
</reference>
<dbReference type="RefSeq" id="WP_255159160.1">
    <property type="nucleotide sequence ID" value="NZ_CP101497.1"/>
</dbReference>
<protein>
    <recommendedName>
        <fullName evidence="4">DUF3137 domain-containing protein</fullName>
    </recommendedName>
</protein>
<feature type="transmembrane region" description="Helical" evidence="1">
    <location>
        <begin position="79"/>
        <end position="101"/>
    </location>
</feature>
<evidence type="ECO:0008006" key="4">
    <source>
        <dbReference type="Google" id="ProtNLM"/>
    </source>
</evidence>
<dbReference type="EMBL" id="CP101497">
    <property type="protein sequence ID" value="UTT62019.1"/>
    <property type="molecule type" value="Genomic_DNA"/>
</dbReference>
<accession>A0ABY5FUN4</accession>
<feature type="transmembrane region" description="Helical" evidence="1">
    <location>
        <begin position="41"/>
        <end position="67"/>
    </location>
</feature>
<gene>
    <name evidence="2" type="ORF">NNL39_10120</name>
</gene>
<proteinExistence type="predicted"/>
<keyword evidence="1" id="KW-0472">Membrane</keyword>
<sequence length="354" mass="39105">MDRTIDYSPLFTTPQPDEVAEYRRATLAARPSGAAEQLVRVATWVIGGLMAVTIGVTIIVPTLVLAVSAASGEVDPMQLVGLVPTIAIVGVAVLIISRGVLSRRHDWQKRLRMARFAEANGLRYEPTSEGPSYPGAIFGIGSSRQVTDHFRTTDDRFLDFGNYRYVTGSGKNRSTHHWGFLALHLDRALPHMLLDSRANNGLLGATNLPAVFSRDQVLSLEGDFDRHFTLYCPAEYERDALYVFTPDLMALLIDEAAPYDVEIIDRWMLVYSARPFPLADPATYQRLLTIVSTVGAKTLTQTDRYVDERVGEFTANVVAPQGQRLRRGVSWATIAVIGVFLFFWLGGILLSSVG</sequence>
<dbReference type="Proteomes" id="UP001060039">
    <property type="component" value="Chromosome"/>
</dbReference>
<keyword evidence="3" id="KW-1185">Reference proteome</keyword>
<evidence type="ECO:0000313" key="3">
    <source>
        <dbReference type="Proteomes" id="UP001060039"/>
    </source>
</evidence>
<name>A0ABY5FUN4_9MICO</name>
<keyword evidence="1" id="KW-0812">Transmembrane</keyword>